<dbReference type="AlphaFoldDB" id="A0A1G7Q0M3"/>
<organism evidence="1 2">
    <name type="scientific">Bradyrhizobium brasilense</name>
    <dbReference type="NCBI Taxonomy" id="1419277"/>
    <lineage>
        <taxon>Bacteria</taxon>
        <taxon>Pseudomonadati</taxon>
        <taxon>Pseudomonadota</taxon>
        <taxon>Alphaproteobacteria</taxon>
        <taxon>Hyphomicrobiales</taxon>
        <taxon>Nitrobacteraceae</taxon>
        <taxon>Bradyrhizobium</taxon>
    </lineage>
</organism>
<protein>
    <submittedName>
        <fullName evidence="1">Molecular chaperone IbpA</fullName>
    </submittedName>
</protein>
<proteinExistence type="predicted"/>
<name>A0A1G7Q0M3_9BRAD</name>
<gene>
    <name evidence="1" type="ORF">SAMN05216337_108819</name>
</gene>
<reference evidence="1 2" key="1">
    <citation type="submission" date="2016-10" db="EMBL/GenBank/DDBJ databases">
        <authorList>
            <person name="de Groot N.N."/>
        </authorList>
    </citation>
    <scope>NUCLEOTIDE SEQUENCE [LARGE SCALE GENOMIC DNA]</scope>
    <source>
        <strain evidence="1 2">R5</strain>
    </source>
</reference>
<dbReference type="Proteomes" id="UP000199245">
    <property type="component" value="Unassembled WGS sequence"/>
</dbReference>
<accession>A0A1G7Q0M3</accession>
<evidence type="ECO:0000313" key="1">
    <source>
        <dbReference type="EMBL" id="SDF92127.1"/>
    </source>
</evidence>
<sequence>MRTYDFAPLWRSTIGFDRLFDLLDEIQHRTEDNYPPRLDRRAASRAG</sequence>
<dbReference type="EMBL" id="FMZW01000088">
    <property type="protein sequence ID" value="SDF92127.1"/>
    <property type="molecule type" value="Genomic_DNA"/>
</dbReference>
<evidence type="ECO:0000313" key="2">
    <source>
        <dbReference type="Proteomes" id="UP000199245"/>
    </source>
</evidence>